<dbReference type="EMBL" id="CP155447">
    <property type="protein sequence ID" value="XBH01024.1"/>
    <property type="molecule type" value="Genomic_DNA"/>
</dbReference>
<name>A0AAU7C6Y0_9BACT</name>
<dbReference type="RefSeq" id="WP_406693708.1">
    <property type="nucleotide sequence ID" value="NZ_CP155447.1"/>
</dbReference>
<proteinExistence type="predicted"/>
<dbReference type="InterPro" id="IPR036909">
    <property type="entry name" value="Cyt_c-like_dom_sf"/>
</dbReference>
<evidence type="ECO:0000259" key="2">
    <source>
        <dbReference type="Pfam" id="PF07635"/>
    </source>
</evidence>
<reference evidence="3" key="1">
    <citation type="submission" date="2024-05" db="EMBL/GenBank/DDBJ databases">
        <title>Planctomycetes of the genus Singulisphaera possess chitinolytic capabilities.</title>
        <authorList>
            <person name="Ivanova A."/>
        </authorList>
    </citation>
    <scope>NUCLEOTIDE SEQUENCE</scope>
    <source>
        <strain evidence="3">Ch08T</strain>
    </source>
</reference>
<dbReference type="Gene3D" id="1.10.760.10">
    <property type="entry name" value="Cytochrome c-like domain"/>
    <property type="match status" value="1"/>
</dbReference>
<dbReference type="GO" id="GO:0009055">
    <property type="term" value="F:electron transfer activity"/>
    <property type="evidence" value="ECO:0007669"/>
    <property type="project" value="InterPro"/>
</dbReference>
<dbReference type="SUPFAM" id="SSF46626">
    <property type="entry name" value="Cytochrome c"/>
    <property type="match status" value="1"/>
</dbReference>
<protein>
    <submittedName>
        <fullName evidence="3">C-type cytochrome domain-containing protein</fullName>
    </submittedName>
</protein>
<dbReference type="InterPro" id="IPR011429">
    <property type="entry name" value="Cyt_c_Planctomycete-type"/>
</dbReference>
<dbReference type="PANTHER" id="PTHR35889:SF3">
    <property type="entry name" value="F-BOX DOMAIN-CONTAINING PROTEIN"/>
    <property type="match status" value="1"/>
</dbReference>
<dbReference type="PANTHER" id="PTHR35889">
    <property type="entry name" value="CYCLOINULO-OLIGOSACCHARIDE FRUCTANOTRANSFERASE-RELATED"/>
    <property type="match status" value="1"/>
</dbReference>
<feature type="region of interest" description="Disordered" evidence="1">
    <location>
        <begin position="47"/>
        <end position="67"/>
    </location>
</feature>
<dbReference type="GO" id="GO:0020037">
    <property type="term" value="F:heme binding"/>
    <property type="evidence" value="ECO:0007669"/>
    <property type="project" value="InterPro"/>
</dbReference>
<evidence type="ECO:0000313" key="3">
    <source>
        <dbReference type="EMBL" id="XBH01024.1"/>
    </source>
</evidence>
<accession>A0AAU7C6Y0</accession>
<sequence>MALAASATTVAETVDYAKQIKPILSARCYSCHGALKQKSKFRTDSVKSLTAGGDSESAVEPGKSDESLLIERIMEEGPGRMPPPGDREALSADQIRLIKA</sequence>
<dbReference type="AlphaFoldDB" id="A0AAU7C6Y0"/>
<organism evidence="3">
    <name type="scientific">Singulisphaera sp. Ch08</name>
    <dbReference type="NCBI Taxonomy" id="3120278"/>
    <lineage>
        <taxon>Bacteria</taxon>
        <taxon>Pseudomonadati</taxon>
        <taxon>Planctomycetota</taxon>
        <taxon>Planctomycetia</taxon>
        <taxon>Isosphaerales</taxon>
        <taxon>Isosphaeraceae</taxon>
        <taxon>Singulisphaera</taxon>
    </lineage>
</organism>
<evidence type="ECO:0000256" key="1">
    <source>
        <dbReference type="SAM" id="MobiDB-lite"/>
    </source>
</evidence>
<feature type="domain" description="Cytochrome C Planctomycete-type" evidence="2">
    <location>
        <begin position="28"/>
        <end position="85"/>
    </location>
</feature>
<gene>
    <name evidence="3" type="ORF">V5E97_21995</name>
</gene>
<dbReference type="Pfam" id="PF07635">
    <property type="entry name" value="PSCyt1"/>
    <property type="match status" value="1"/>
</dbReference>